<dbReference type="PROSITE" id="PS50943">
    <property type="entry name" value="HTH_CROC1"/>
    <property type="match status" value="1"/>
</dbReference>
<organism evidence="3 4">
    <name type="scientific">Pseudoalteromonas fenneropenaei</name>
    <dbReference type="NCBI Taxonomy" id="1737459"/>
    <lineage>
        <taxon>Bacteria</taxon>
        <taxon>Pseudomonadati</taxon>
        <taxon>Pseudomonadota</taxon>
        <taxon>Gammaproteobacteria</taxon>
        <taxon>Alteromonadales</taxon>
        <taxon>Pseudoalteromonadaceae</taxon>
        <taxon>Pseudoalteromonas</taxon>
    </lineage>
</organism>
<feature type="domain" description="HTH cro/C1-type" evidence="2">
    <location>
        <begin position="12"/>
        <end position="66"/>
    </location>
</feature>
<evidence type="ECO:0000313" key="4">
    <source>
        <dbReference type="Proteomes" id="UP001595453"/>
    </source>
</evidence>
<proteinExistence type="predicted"/>
<name>A0ABV7CNQ8_9GAMM</name>
<dbReference type="Proteomes" id="UP001595453">
    <property type="component" value="Unassembled WGS sequence"/>
</dbReference>
<sequence>MSYILDPLVESLRDARRSKSLSQRELSTLAGVPQSHISKIESGHVDLRLSSLIELARILDLELVIVPKKSLPAIQSIVRTANKHNDEHESPTPAYRLDGEGDE</sequence>
<accession>A0ABV7CNQ8</accession>
<dbReference type="InterPro" id="IPR010982">
    <property type="entry name" value="Lambda_DNA-bd_dom_sf"/>
</dbReference>
<evidence type="ECO:0000259" key="2">
    <source>
        <dbReference type="PROSITE" id="PS50943"/>
    </source>
</evidence>
<reference evidence="4" key="1">
    <citation type="journal article" date="2019" name="Int. J. Syst. Evol. Microbiol.">
        <title>The Global Catalogue of Microorganisms (GCM) 10K type strain sequencing project: providing services to taxonomists for standard genome sequencing and annotation.</title>
        <authorList>
            <consortium name="The Broad Institute Genomics Platform"/>
            <consortium name="The Broad Institute Genome Sequencing Center for Infectious Disease"/>
            <person name="Wu L."/>
            <person name="Ma J."/>
        </authorList>
    </citation>
    <scope>NUCLEOTIDE SEQUENCE [LARGE SCALE GENOMIC DNA]</scope>
    <source>
        <strain evidence="4">KCTC 42730</strain>
    </source>
</reference>
<dbReference type="CDD" id="cd00093">
    <property type="entry name" value="HTH_XRE"/>
    <property type="match status" value="1"/>
</dbReference>
<keyword evidence="4" id="KW-1185">Reference proteome</keyword>
<dbReference type="Pfam" id="PF01381">
    <property type="entry name" value="HTH_3"/>
    <property type="match status" value="1"/>
</dbReference>
<gene>
    <name evidence="3" type="ORF">ACFOEE_17565</name>
</gene>
<feature type="region of interest" description="Disordered" evidence="1">
    <location>
        <begin position="80"/>
        <end position="103"/>
    </location>
</feature>
<dbReference type="EMBL" id="JBHRSD010000038">
    <property type="protein sequence ID" value="MFC3034317.1"/>
    <property type="molecule type" value="Genomic_DNA"/>
</dbReference>
<dbReference type="SUPFAM" id="SSF47413">
    <property type="entry name" value="lambda repressor-like DNA-binding domains"/>
    <property type="match status" value="1"/>
</dbReference>
<evidence type="ECO:0000256" key="1">
    <source>
        <dbReference type="SAM" id="MobiDB-lite"/>
    </source>
</evidence>
<dbReference type="Gene3D" id="1.10.260.40">
    <property type="entry name" value="lambda repressor-like DNA-binding domains"/>
    <property type="match status" value="1"/>
</dbReference>
<dbReference type="SMART" id="SM00530">
    <property type="entry name" value="HTH_XRE"/>
    <property type="match status" value="1"/>
</dbReference>
<dbReference type="InterPro" id="IPR001387">
    <property type="entry name" value="Cro/C1-type_HTH"/>
</dbReference>
<dbReference type="RefSeq" id="WP_377127382.1">
    <property type="nucleotide sequence ID" value="NZ_JBHRSD010000038.1"/>
</dbReference>
<evidence type="ECO:0000313" key="3">
    <source>
        <dbReference type="EMBL" id="MFC3034317.1"/>
    </source>
</evidence>
<comment type="caution">
    <text evidence="3">The sequence shown here is derived from an EMBL/GenBank/DDBJ whole genome shotgun (WGS) entry which is preliminary data.</text>
</comment>
<protein>
    <submittedName>
        <fullName evidence="3">Helix-turn-helix domain-containing protein</fullName>
    </submittedName>
</protein>